<organism evidence="10 11">
    <name type="scientific">Paracoccus methylovorus</name>
    <dbReference type="NCBI Taxonomy" id="2812658"/>
    <lineage>
        <taxon>Bacteria</taxon>
        <taxon>Pseudomonadati</taxon>
        <taxon>Pseudomonadota</taxon>
        <taxon>Alphaproteobacteria</taxon>
        <taxon>Rhodobacterales</taxon>
        <taxon>Paracoccaceae</taxon>
        <taxon>Paracoccus</taxon>
    </lineage>
</organism>
<dbReference type="Proteomes" id="UP000663629">
    <property type="component" value="Chromosome 2"/>
</dbReference>
<evidence type="ECO:0000256" key="6">
    <source>
        <dbReference type="ARBA" id="ARBA00022692"/>
    </source>
</evidence>
<comment type="function">
    <text evidence="9">Converts cobyric acid to cobinamide by the addition of aminopropanol on the F carboxylic group.</text>
</comment>
<comment type="similarity">
    <text evidence="3 9">Belongs to the CobD/CbiB family.</text>
</comment>
<evidence type="ECO:0000256" key="7">
    <source>
        <dbReference type="ARBA" id="ARBA00022989"/>
    </source>
</evidence>
<dbReference type="HAMAP" id="MF_00024">
    <property type="entry name" value="CobD_CbiB"/>
    <property type="match status" value="1"/>
</dbReference>
<evidence type="ECO:0000256" key="9">
    <source>
        <dbReference type="HAMAP-Rule" id="MF_00024"/>
    </source>
</evidence>
<protein>
    <recommendedName>
        <fullName evidence="9">Cobalamin biosynthesis protein CobD</fullName>
    </recommendedName>
</protein>
<keyword evidence="4 9" id="KW-1003">Cell membrane</keyword>
<comment type="subcellular location">
    <subcellularLocation>
        <location evidence="1 9">Cell membrane</location>
        <topology evidence="1 9">Multi-pass membrane protein</topology>
    </subcellularLocation>
</comment>
<dbReference type="NCBIfam" id="TIGR00380">
    <property type="entry name" value="cobal_cbiB"/>
    <property type="match status" value="1"/>
</dbReference>
<sequence length="311" mass="33301">MILSQETLTVALTALLIDALIGWPDALYRRISHPVVWIGRLISGLDRRWNRGSHRIARGALTVMVTVGAAVVPTLLLTHAIAPLPLGPVLLGVLAWPLVATRSLHDHVAAVARPLASGDIPAAKAAVAMIVGRDLDDRPEPIARAALESLAENTSDGVVAPIFWAAVAGLPGIAAYKAINTLDSMIGHMSPRHVLFGRVAARLDDLVNLPASRLTGLLFVTAGWSRCAWRVMRRDARRHRSPNAGWPEGAMAGALEVRLSGPRSYHGVESPEPWLNEDAHDPSPPDLLRGLALYRRAMVLLGLGLALLLAV</sequence>
<keyword evidence="8 9" id="KW-0472">Membrane</keyword>
<evidence type="ECO:0000256" key="2">
    <source>
        <dbReference type="ARBA" id="ARBA00004953"/>
    </source>
</evidence>
<dbReference type="Pfam" id="PF03186">
    <property type="entry name" value="CobD_Cbib"/>
    <property type="match status" value="1"/>
</dbReference>
<evidence type="ECO:0000256" key="3">
    <source>
        <dbReference type="ARBA" id="ARBA00006263"/>
    </source>
</evidence>
<keyword evidence="11" id="KW-1185">Reference proteome</keyword>
<evidence type="ECO:0000256" key="1">
    <source>
        <dbReference type="ARBA" id="ARBA00004651"/>
    </source>
</evidence>
<keyword evidence="6 9" id="KW-0812">Transmembrane</keyword>
<accession>A0ABX7JSC1</accession>
<dbReference type="EMBL" id="CP070371">
    <property type="protein sequence ID" value="QRZ15909.1"/>
    <property type="molecule type" value="Genomic_DNA"/>
</dbReference>
<dbReference type="PANTHER" id="PTHR34308">
    <property type="entry name" value="COBALAMIN BIOSYNTHESIS PROTEIN CBIB"/>
    <property type="match status" value="1"/>
</dbReference>
<keyword evidence="5 9" id="KW-0169">Cobalamin biosynthesis</keyword>
<evidence type="ECO:0000313" key="10">
    <source>
        <dbReference type="EMBL" id="QRZ15909.1"/>
    </source>
</evidence>
<evidence type="ECO:0000256" key="5">
    <source>
        <dbReference type="ARBA" id="ARBA00022573"/>
    </source>
</evidence>
<evidence type="ECO:0000313" key="11">
    <source>
        <dbReference type="Proteomes" id="UP000663629"/>
    </source>
</evidence>
<dbReference type="PANTHER" id="PTHR34308:SF1">
    <property type="entry name" value="COBALAMIN BIOSYNTHESIS PROTEIN CBIB"/>
    <property type="match status" value="1"/>
</dbReference>
<feature type="transmembrane region" description="Helical" evidence="9">
    <location>
        <begin position="56"/>
        <end position="82"/>
    </location>
</feature>
<gene>
    <name evidence="9 10" type="primary">cobD</name>
    <name evidence="10" type="ORF">JWJ88_16625</name>
</gene>
<comment type="caution">
    <text evidence="9">Lacks conserved residue(s) required for the propagation of feature annotation.</text>
</comment>
<name>A0ABX7JSC1_9RHOB</name>
<dbReference type="InterPro" id="IPR004485">
    <property type="entry name" value="Cobalamin_biosynth_CobD/CbiB"/>
</dbReference>
<feature type="transmembrane region" description="Helical" evidence="9">
    <location>
        <begin position="158"/>
        <end position="179"/>
    </location>
</feature>
<evidence type="ECO:0000256" key="8">
    <source>
        <dbReference type="ARBA" id="ARBA00023136"/>
    </source>
</evidence>
<reference evidence="10 11" key="1">
    <citation type="submission" date="2021-02" db="EMBL/GenBank/DDBJ databases">
        <title>Paracoccus methylovroum sp.nov., a new methanol and methylamine utilizing methylotrophic denitrifer.</title>
        <authorList>
            <person name="Timsy T."/>
            <person name="Behrendt U."/>
            <person name="Ulrich A."/>
            <person name="Spanner T."/>
            <person name="Foesel B.U."/>
            <person name="Horn M.A."/>
            <person name="Kolb S."/>
        </authorList>
    </citation>
    <scope>NUCLEOTIDE SEQUENCE [LARGE SCALE GENOMIC DNA]</scope>
    <source>
        <strain evidence="10 11">H4-D09</strain>
    </source>
</reference>
<dbReference type="RefSeq" id="WP_205296802.1">
    <property type="nucleotide sequence ID" value="NZ_CP070371.1"/>
</dbReference>
<evidence type="ECO:0000256" key="4">
    <source>
        <dbReference type="ARBA" id="ARBA00022475"/>
    </source>
</evidence>
<keyword evidence="7 9" id="KW-1133">Transmembrane helix</keyword>
<comment type="pathway">
    <text evidence="2 9">Cofactor biosynthesis; adenosylcobalamin biosynthesis.</text>
</comment>
<proteinExistence type="inferred from homology"/>